<accession>A0A7G5N144</accession>
<keyword evidence="1" id="KW-0175">Coiled coil</keyword>
<evidence type="ECO:0000313" key="3">
    <source>
        <dbReference type="Proteomes" id="UP000515789"/>
    </source>
</evidence>
<dbReference type="EMBL" id="CP039126">
    <property type="protein sequence ID" value="QMW80587.1"/>
    <property type="molecule type" value="Genomic_DNA"/>
</dbReference>
<organism evidence="2 3">
    <name type="scientific">Blautia producta</name>
    <dbReference type="NCBI Taxonomy" id="33035"/>
    <lineage>
        <taxon>Bacteria</taxon>
        <taxon>Bacillati</taxon>
        <taxon>Bacillota</taxon>
        <taxon>Clostridia</taxon>
        <taxon>Lachnospirales</taxon>
        <taxon>Lachnospiraceae</taxon>
        <taxon>Blautia</taxon>
    </lineage>
</organism>
<protein>
    <submittedName>
        <fullName evidence="2">Uncharacterized protein</fullName>
    </submittedName>
</protein>
<dbReference type="GeneID" id="75053955"/>
<name>A0A7G5N144_9FIRM</name>
<reference evidence="2 3" key="1">
    <citation type="submission" date="2019-04" db="EMBL/GenBank/DDBJ databases">
        <authorList>
            <person name="Schori C."/>
            <person name="Ahrens C."/>
        </authorList>
    </citation>
    <scope>NUCLEOTIDE SEQUENCE [LARGE SCALE GENOMIC DNA]</scope>
    <source>
        <strain evidence="2 3">DSM 2950</strain>
    </source>
</reference>
<feature type="coiled-coil region" evidence="1">
    <location>
        <begin position="35"/>
        <end position="62"/>
    </location>
</feature>
<evidence type="ECO:0000313" key="2">
    <source>
        <dbReference type="EMBL" id="QMW80587.1"/>
    </source>
</evidence>
<dbReference type="RefSeq" id="WP_018595189.1">
    <property type="nucleotide sequence ID" value="NZ_CABLBP010000020.1"/>
</dbReference>
<dbReference type="Proteomes" id="UP000515789">
    <property type="component" value="Chromosome"/>
</dbReference>
<proteinExistence type="predicted"/>
<dbReference type="AlphaFoldDB" id="A0A7G5N144"/>
<gene>
    <name evidence="2" type="ORF">E5259_25005</name>
</gene>
<sequence length="67" mass="7636">MQSQNKFTSEFHQLDDINKKLLPLHDLAESADDIARSSRAEVDILKKQIEVIEEAANTAKKNPIYPQ</sequence>
<evidence type="ECO:0000256" key="1">
    <source>
        <dbReference type="SAM" id="Coils"/>
    </source>
</evidence>